<keyword evidence="4 6" id="KW-0460">Magnesium</keyword>
<feature type="domain" description="Endonuclease/exonuclease/phosphatase" evidence="8">
    <location>
        <begin position="7"/>
        <end position="252"/>
    </location>
</feature>
<evidence type="ECO:0000313" key="10">
    <source>
        <dbReference type="Proteomes" id="UP000228528"/>
    </source>
</evidence>
<evidence type="ECO:0000313" key="9">
    <source>
        <dbReference type="EMBL" id="PIR77362.1"/>
    </source>
</evidence>
<dbReference type="Proteomes" id="UP000228528">
    <property type="component" value="Unassembled WGS sequence"/>
</dbReference>
<dbReference type="GO" id="GO:0046872">
    <property type="term" value="F:metal ion binding"/>
    <property type="evidence" value="ECO:0007669"/>
    <property type="project" value="UniProtKB-KW"/>
</dbReference>
<dbReference type="PROSITE" id="PS51435">
    <property type="entry name" value="AP_NUCLEASE_F1_4"/>
    <property type="match status" value="1"/>
</dbReference>
<keyword evidence="2 6" id="KW-0479">Metal-binding</keyword>
<feature type="site" description="Interaction with DNA substrate" evidence="7">
    <location>
        <position position="252"/>
    </location>
</feature>
<dbReference type="Pfam" id="PF03372">
    <property type="entry name" value="Exo_endo_phos"/>
    <property type="match status" value="1"/>
</dbReference>
<feature type="site" description="Important for catalytic activity" evidence="7">
    <location>
        <position position="226"/>
    </location>
</feature>
<feature type="active site" description="Proton donor/acceptor" evidence="5">
    <location>
        <position position="155"/>
    </location>
</feature>
<dbReference type="NCBIfam" id="TIGR00195">
    <property type="entry name" value="exoDNase_III"/>
    <property type="match status" value="1"/>
</dbReference>
<dbReference type="SUPFAM" id="SSF56219">
    <property type="entry name" value="DNase I-like"/>
    <property type="match status" value="1"/>
</dbReference>
<sequence length="266" mass="31499">MSSLKLISWNVNGIRAVERKEELQKFIEKHNPDVLFIQETKSREEQVQTIIEKYSEYDQHYYDAETKKGYAGTAVWIKKSLGHEYIVSRGMDTTHAKEGRLIQVECDGYALIGVYFPNGGKSPAAWEDKLMYYKDFHTHINILRKQHKKVIWCGDVNTAHNEIDLARPKDNEGEIGFHPKERAWIDGCIKDNWIDIFREKYPEKVMYSWWHLITRARERNVGWRIDYFFVDKPLVKQVKDIYYDNDQMGSDHCPIILEIDAKHLEK</sequence>
<evidence type="ECO:0000256" key="1">
    <source>
        <dbReference type="ARBA" id="ARBA00007092"/>
    </source>
</evidence>
<dbReference type="NCBIfam" id="TIGR00633">
    <property type="entry name" value="xth"/>
    <property type="match status" value="1"/>
</dbReference>
<dbReference type="EMBL" id="PFBW01000128">
    <property type="protein sequence ID" value="PIR77362.1"/>
    <property type="molecule type" value="Genomic_DNA"/>
</dbReference>
<evidence type="ECO:0000256" key="5">
    <source>
        <dbReference type="PIRSR" id="PIRSR604808-1"/>
    </source>
</evidence>
<evidence type="ECO:0000256" key="6">
    <source>
        <dbReference type="PIRSR" id="PIRSR604808-2"/>
    </source>
</evidence>
<comment type="similarity">
    <text evidence="1">Belongs to the DNA repair enzymes AP/ExoA family.</text>
</comment>
<evidence type="ECO:0000256" key="2">
    <source>
        <dbReference type="ARBA" id="ARBA00022723"/>
    </source>
</evidence>
<evidence type="ECO:0000256" key="4">
    <source>
        <dbReference type="ARBA" id="ARBA00022842"/>
    </source>
</evidence>
<dbReference type="GO" id="GO:0008081">
    <property type="term" value="F:phosphoric diester hydrolase activity"/>
    <property type="evidence" value="ECO:0007669"/>
    <property type="project" value="TreeGrafter"/>
</dbReference>
<keyword evidence="6" id="KW-0464">Manganese</keyword>
<feature type="binding site" evidence="6">
    <location>
        <position position="251"/>
    </location>
    <ligand>
        <name>Mg(2+)</name>
        <dbReference type="ChEBI" id="CHEBI:18420"/>
        <label>1</label>
    </ligand>
</feature>
<evidence type="ECO:0000256" key="3">
    <source>
        <dbReference type="ARBA" id="ARBA00022801"/>
    </source>
</evidence>
<dbReference type="GO" id="GO:0008311">
    <property type="term" value="F:double-stranded DNA 3'-5' DNA exonuclease activity"/>
    <property type="evidence" value="ECO:0007669"/>
    <property type="project" value="TreeGrafter"/>
</dbReference>
<dbReference type="GO" id="GO:0003677">
    <property type="term" value="F:DNA binding"/>
    <property type="evidence" value="ECO:0007669"/>
    <property type="project" value="InterPro"/>
</dbReference>
<dbReference type="GO" id="GO:0006284">
    <property type="term" value="P:base-excision repair"/>
    <property type="evidence" value="ECO:0007669"/>
    <property type="project" value="TreeGrafter"/>
</dbReference>
<dbReference type="InterPro" id="IPR004808">
    <property type="entry name" value="AP_endonuc_1"/>
</dbReference>
<reference evidence="10" key="1">
    <citation type="submission" date="2017-09" db="EMBL/GenBank/DDBJ databases">
        <title>Depth-based differentiation of microbial function through sediment-hosted aquifers and enrichment of novel symbionts in the deep terrestrial subsurface.</title>
        <authorList>
            <person name="Probst A.J."/>
            <person name="Ladd B."/>
            <person name="Jarett J.K."/>
            <person name="Geller-Mcgrath D.E."/>
            <person name="Sieber C.M.K."/>
            <person name="Emerson J.B."/>
            <person name="Anantharaman K."/>
            <person name="Thomas B.C."/>
            <person name="Malmstrom R."/>
            <person name="Stieglmeier M."/>
            <person name="Klingl A."/>
            <person name="Woyke T."/>
            <person name="Ryan C.M."/>
            <person name="Banfield J.F."/>
        </authorList>
    </citation>
    <scope>NUCLEOTIDE SEQUENCE [LARGE SCALE GENOMIC DNA]</scope>
</reference>
<dbReference type="PANTHER" id="PTHR22748:SF6">
    <property type="entry name" value="DNA-(APURINIC OR APYRIMIDINIC SITE) ENDONUCLEASE"/>
    <property type="match status" value="1"/>
</dbReference>
<evidence type="ECO:0000259" key="8">
    <source>
        <dbReference type="Pfam" id="PF03372"/>
    </source>
</evidence>
<dbReference type="InterPro" id="IPR005135">
    <property type="entry name" value="Endo/exonuclease/phosphatase"/>
</dbReference>
<accession>A0A2M6P0V1</accession>
<dbReference type="GO" id="GO:0003906">
    <property type="term" value="F:DNA-(apurinic or apyrimidinic site) endonuclease activity"/>
    <property type="evidence" value="ECO:0007669"/>
    <property type="project" value="TreeGrafter"/>
</dbReference>
<feature type="binding site" evidence="6">
    <location>
        <position position="155"/>
    </location>
    <ligand>
        <name>Mg(2+)</name>
        <dbReference type="ChEBI" id="CHEBI:18420"/>
        <label>1</label>
    </ligand>
</feature>
<feature type="active site" description="Proton acceptor" evidence="5">
    <location>
        <position position="252"/>
    </location>
</feature>
<feature type="binding site" evidence="6">
    <location>
        <position position="157"/>
    </location>
    <ligand>
        <name>Mg(2+)</name>
        <dbReference type="ChEBI" id="CHEBI:18420"/>
        <label>1</label>
    </ligand>
</feature>
<feature type="site" description="Transition state stabilizer" evidence="7">
    <location>
        <position position="157"/>
    </location>
</feature>
<keyword evidence="3" id="KW-0378">Hydrolase</keyword>
<dbReference type="PROSITE" id="PS00726">
    <property type="entry name" value="AP_NUCLEASE_F1_1"/>
    <property type="match status" value="1"/>
</dbReference>
<organism evidence="9 10">
    <name type="scientific">Candidatus Magasanikbacteria bacterium CG10_big_fil_rev_8_21_14_0_10_38_6</name>
    <dbReference type="NCBI Taxonomy" id="1974647"/>
    <lineage>
        <taxon>Bacteria</taxon>
        <taxon>Candidatus Magasanikiibacteriota</taxon>
    </lineage>
</organism>
<dbReference type="PANTHER" id="PTHR22748">
    <property type="entry name" value="AP ENDONUCLEASE"/>
    <property type="match status" value="1"/>
</dbReference>
<evidence type="ECO:0000256" key="7">
    <source>
        <dbReference type="PIRSR" id="PIRSR604808-3"/>
    </source>
</evidence>
<gene>
    <name evidence="9" type="primary">xth</name>
    <name evidence="9" type="ORF">COU30_02910</name>
</gene>
<comment type="cofactor">
    <cofactor evidence="6">
        <name>Mg(2+)</name>
        <dbReference type="ChEBI" id="CHEBI:18420"/>
    </cofactor>
    <cofactor evidence="6">
        <name>Mn(2+)</name>
        <dbReference type="ChEBI" id="CHEBI:29035"/>
    </cofactor>
    <text evidence="6">Probably binds two magnesium or manganese ions per subunit.</text>
</comment>
<dbReference type="InterPro" id="IPR036691">
    <property type="entry name" value="Endo/exonu/phosph_ase_sf"/>
</dbReference>
<feature type="binding site" evidence="6">
    <location>
        <position position="252"/>
    </location>
    <ligand>
        <name>Mg(2+)</name>
        <dbReference type="ChEBI" id="CHEBI:18420"/>
        <label>1</label>
    </ligand>
</feature>
<feature type="binding site" evidence="6">
    <location>
        <position position="39"/>
    </location>
    <ligand>
        <name>Mg(2+)</name>
        <dbReference type="ChEBI" id="CHEBI:18420"/>
        <label>1</label>
    </ligand>
</feature>
<name>A0A2M6P0V1_9BACT</name>
<dbReference type="AlphaFoldDB" id="A0A2M6P0V1"/>
<proteinExistence type="inferred from homology"/>
<comment type="caution">
    <text evidence="9">The sequence shown here is derived from an EMBL/GenBank/DDBJ whole genome shotgun (WGS) entry which is preliminary data.</text>
</comment>
<dbReference type="InterPro" id="IPR020847">
    <property type="entry name" value="AP_endonuclease_F1_BS"/>
</dbReference>
<dbReference type="Gene3D" id="3.60.10.10">
    <property type="entry name" value="Endonuclease/exonuclease/phosphatase"/>
    <property type="match status" value="1"/>
</dbReference>
<feature type="binding site" evidence="6">
    <location>
        <position position="10"/>
    </location>
    <ligand>
        <name>Mg(2+)</name>
        <dbReference type="ChEBI" id="CHEBI:18420"/>
        <label>1</label>
    </ligand>
</feature>
<protein>
    <submittedName>
        <fullName evidence="9">Exodeoxyribonuclease III</fullName>
    </submittedName>
</protein>
<feature type="active site" evidence="5">
    <location>
        <position position="115"/>
    </location>
</feature>